<evidence type="ECO:0000313" key="2">
    <source>
        <dbReference type="Proteomes" id="UP001610444"/>
    </source>
</evidence>
<organism evidence="1 2">
    <name type="scientific">Aspergillus pseudodeflectus</name>
    <dbReference type="NCBI Taxonomy" id="176178"/>
    <lineage>
        <taxon>Eukaryota</taxon>
        <taxon>Fungi</taxon>
        <taxon>Dikarya</taxon>
        <taxon>Ascomycota</taxon>
        <taxon>Pezizomycotina</taxon>
        <taxon>Eurotiomycetes</taxon>
        <taxon>Eurotiomycetidae</taxon>
        <taxon>Eurotiales</taxon>
        <taxon>Aspergillaceae</taxon>
        <taxon>Aspergillus</taxon>
        <taxon>Aspergillus subgen. Nidulantes</taxon>
    </lineage>
</organism>
<accession>A0ABR4KWV4</accession>
<gene>
    <name evidence="1" type="ORF">BJX68DRAFT_229427</name>
</gene>
<reference evidence="1 2" key="1">
    <citation type="submission" date="2024-07" db="EMBL/GenBank/DDBJ databases">
        <title>Section-level genome sequencing and comparative genomics of Aspergillus sections Usti and Cavernicolus.</title>
        <authorList>
            <consortium name="Lawrence Berkeley National Laboratory"/>
            <person name="Nybo J.L."/>
            <person name="Vesth T.C."/>
            <person name="Theobald S."/>
            <person name="Frisvad J.C."/>
            <person name="Larsen T.O."/>
            <person name="Kjaerboelling I."/>
            <person name="Rothschild-Mancinelli K."/>
            <person name="Lyhne E.K."/>
            <person name="Kogle M.E."/>
            <person name="Barry K."/>
            <person name="Clum A."/>
            <person name="Na H."/>
            <person name="Ledsgaard L."/>
            <person name="Lin J."/>
            <person name="Lipzen A."/>
            <person name="Kuo A."/>
            <person name="Riley R."/>
            <person name="Mondo S."/>
            <person name="LaButti K."/>
            <person name="Haridas S."/>
            <person name="Pangalinan J."/>
            <person name="Salamov A.A."/>
            <person name="Simmons B.A."/>
            <person name="Magnuson J.K."/>
            <person name="Chen J."/>
            <person name="Drula E."/>
            <person name="Henrissat B."/>
            <person name="Wiebenga A."/>
            <person name="Lubbers R.J."/>
            <person name="Gomes A.C."/>
            <person name="Macurrencykelacurrency M.R."/>
            <person name="Stajich J."/>
            <person name="Grigoriev I.V."/>
            <person name="Mortensen U.H."/>
            <person name="De vries R.P."/>
            <person name="Baker S.E."/>
            <person name="Andersen M.R."/>
        </authorList>
    </citation>
    <scope>NUCLEOTIDE SEQUENCE [LARGE SCALE GENOMIC DNA]</scope>
    <source>
        <strain evidence="1 2">CBS 756.74</strain>
    </source>
</reference>
<name>A0ABR4KWV4_9EURO</name>
<proteinExistence type="predicted"/>
<keyword evidence="2" id="KW-1185">Reference proteome</keyword>
<evidence type="ECO:0000313" key="1">
    <source>
        <dbReference type="EMBL" id="KAL2856758.1"/>
    </source>
</evidence>
<dbReference type="EMBL" id="JBFXLR010000007">
    <property type="protein sequence ID" value="KAL2856758.1"/>
    <property type="molecule type" value="Genomic_DNA"/>
</dbReference>
<protein>
    <submittedName>
        <fullName evidence="1">Uncharacterized protein</fullName>
    </submittedName>
</protein>
<dbReference type="GeneID" id="98154196"/>
<sequence length="150" mass="17409">MDSLDTYRPIFKFLQKKGVKKIFQITVNDLVGQLTRQYNILHWDWQKLDISSDTILAAAPDVKTVVMHSSGNFSTLQGWACKHGLSRLKKLRSLHVVIHKVSLLSTLASATNTYTRPVRLQYEQKVSTEHWLQVVKLRFFFPVMRCAKDY</sequence>
<dbReference type="RefSeq" id="XP_070902622.1">
    <property type="nucleotide sequence ID" value="XM_071039032.1"/>
</dbReference>
<dbReference type="Proteomes" id="UP001610444">
    <property type="component" value="Unassembled WGS sequence"/>
</dbReference>
<comment type="caution">
    <text evidence="1">The sequence shown here is derived from an EMBL/GenBank/DDBJ whole genome shotgun (WGS) entry which is preliminary data.</text>
</comment>